<feature type="domain" description="F-box" evidence="2">
    <location>
        <begin position="57"/>
        <end position="101"/>
    </location>
</feature>
<evidence type="ECO:0000256" key="1">
    <source>
        <dbReference type="ARBA" id="ARBA00022786"/>
    </source>
</evidence>
<dbReference type="OrthoDB" id="7695643at2759"/>
<dbReference type="Proteomes" id="UP000005203">
    <property type="component" value="Linkage group LG1"/>
</dbReference>
<dbReference type="SMART" id="SM00367">
    <property type="entry name" value="LRR_CC"/>
    <property type="match status" value="4"/>
</dbReference>
<dbReference type="Pfam" id="PF00646">
    <property type="entry name" value="F-box"/>
    <property type="match status" value="1"/>
</dbReference>
<dbReference type="InterPro" id="IPR036047">
    <property type="entry name" value="F-box-like_dom_sf"/>
</dbReference>
<dbReference type="RefSeq" id="XP_026301032.1">
    <property type="nucleotide sequence ID" value="XM_026445247.1"/>
</dbReference>
<reference evidence="4" key="3">
    <citation type="submission" date="2025-05" db="UniProtKB">
        <authorList>
            <consortium name="RefSeq"/>
        </authorList>
    </citation>
    <scope>NUCLEOTIDE SEQUENCE [LARGE SCALE GENOMIC DNA]</scope>
    <source>
        <strain evidence="4">DH4</strain>
    </source>
</reference>
<evidence type="ECO:0000313" key="4">
    <source>
        <dbReference type="Proteomes" id="UP000005203"/>
    </source>
</evidence>
<evidence type="ECO:0000313" key="5">
    <source>
        <dbReference type="RefSeq" id="XP_026301032.1"/>
    </source>
</evidence>
<keyword evidence="1" id="KW-0833">Ubl conjugation pathway</keyword>
<proteinExistence type="predicted"/>
<reference evidence="3" key="1">
    <citation type="submission" date="2021-01" db="UniProtKB">
        <authorList>
            <consortium name="EnsemblMetazoa"/>
        </authorList>
    </citation>
    <scope>IDENTIFICATION</scope>
    <source>
        <strain evidence="3">DH4</strain>
    </source>
</reference>
<reference evidence="5" key="2">
    <citation type="submission" date="2025-04" db="UniProtKB">
        <authorList>
            <consortium name="RefSeq"/>
        </authorList>
    </citation>
    <scope>IDENTIFICATION</scope>
    <source>
        <strain evidence="5">DH4</strain>
        <tissue evidence="5">Whole body</tissue>
    </source>
</reference>
<dbReference type="SUPFAM" id="SSF52047">
    <property type="entry name" value="RNI-like"/>
    <property type="match status" value="1"/>
</dbReference>
<dbReference type="InterPro" id="IPR001810">
    <property type="entry name" value="F-box_dom"/>
</dbReference>
<dbReference type="InterPro" id="IPR032675">
    <property type="entry name" value="LRR_dom_sf"/>
</dbReference>
<organism evidence="3">
    <name type="scientific">Apis mellifera</name>
    <name type="common">Honeybee</name>
    <dbReference type="NCBI Taxonomy" id="7460"/>
    <lineage>
        <taxon>Eukaryota</taxon>
        <taxon>Metazoa</taxon>
        <taxon>Ecdysozoa</taxon>
        <taxon>Arthropoda</taxon>
        <taxon>Hexapoda</taxon>
        <taxon>Insecta</taxon>
        <taxon>Pterygota</taxon>
        <taxon>Neoptera</taxon>
        <taxon>Endopterygota</taxon>
        <taxon>Hymenoptera</taxon>
        <taxon>Apocrita</taxon>
        <taxon>Aculeata</taxon>
        <taxon>Apoidea</taxon>
        <taxon>Anthophila</taxon>
        <taxon>Apidae</taxon>
        <taxon>Apis</taxon>
    </lineage>
</organism>
<evidence type="ECO:0000259" key="2">
    <source>
        <dbReference type="PROSITE" id="PS50181"/>
    </source>
</evidence>
<dbReference type="EnsemblMetazoa" id="XM_026445247">
    <property type="protein sequence ID" value="XP_026301032"/>
    <property type="gene ID" value="LOC113219245"/>
</dbReference>
<dbReference type="KEGG" id="ame:113219245"/>
<protein>
    <submittedName>
        <fullName evidence="5">F-box/LRR-repeat protein 4-like isoform X1</fullName>
    </submittedName>
</protein>
<dbReference type="SUPFAM" id="SSF81383">
    <property type="entry name" value="F-box domain"/>
    <property type="match status" value="1"/>
</dbReference>
<dbReference type="GO" id="GO:0031146">
    <property type="term" value="P:SCF-dependent proteasomal ubiquitin-dependent protein catabolic process"/>
    <property type="evidence" value="ECO:0007669"/>
    <property type="project" value="TreeGrafter"/>
</dbReference>
<keyword evidence="4" id="KW-1185">Reference proteome</keyword>
<sequence>MKYKIYNKYKIMTDKYIWHNLETSNQFYSTLQNVCKFRKKHLLEKYNQCDLQETMINSNIYKLNNDCLILIFLHLPIVDRIRIERVCKRWQKVSQKSWHNIKKLDLRNYTWGFTSNAKLKQINTVILNKVLSRCGKFLNKIYLEKTFCEGRESALSIIGNLCPNLEIIDVSYLQVPSTGITSIINNCHNIKKLSLDCIYLFDTDLEKLFKVNQQLQFLKLVDIKISGKCLLYLPSNTIKEIIIKRCDYVCDNDVAEAITRLNNLKHFIISECFDTLEKTTKAIGKYSTSLETLEIIGKSSMLQFNGISHVITLSNLKNLKVSANWFICNSILCKLSSHCQQLIYLDLSDVPGHFITDHTLAAIEKFTKLEILITRDLYQVTSNGLLHLYNLKQLVCQECSFFDITISKFIQHSFQLKILDLSGCRNITNVTLKRAVTATNYRTNNIILNLFIGGTAVNLETFKEVSPFLQIYNTDSRYKEIFPFHPDSILI</sequence>
<dbReference type="PANTHER" id="PTHR13318">
    <property type="entry name" value="PARTNER OF PAIRED, ISOFORM B-RELATED"/>
    <property type="match status" value="1"/>
</dbReference>
<dbReference type="PROSITE" id="PS50181">
    <property type="entry name" value="FBOX"/>
    <property type="match status" value="1"/>
</dbReference>
<dbReference type="GO" id="GO:0019005">
    <property type="term" value="C:SCF ubiquitin ligase complex"/>
    <property type="evidence" value="ECO:0007669"/>
    <property type="project" value="TreeGrafter"/>
</dbReference>
<dbReference type="Gene3D" id="3.80.10.10">
    <property type="entry name" value="Ribonuclease Inhibitor"/>
    <property type="match status" value="2"/>
</dbReference>
<evidence type="ECO:0000313" key="3">
    <source>
        <dbReference type="EnsemblMetazoa" id="XP_026301032"/>
    </source>
</evidence>
<dbReference type="InterPro" id="IPR006553">
    <property type="entry name" value="Leu-rich_rpt_Cys-con_subtyp"/>
</dbReference>
<dbReference type="GeneID" id="113219245"/>
<accession>A0A7M7MV45</accession>
<name>A0A7M7MV45_APIME</name>
<dbReference type="AlphaFoldDB" id="A0A7M7MV45"/>
<gene>
    <name evidence="5" type="primary">LOC113219245</name>
</gene>
<accession>A0A8B8HAH8</accession>